<dbReference type="AlphaFoldDB" id="A0A1H1XMA3"/>
<evidence type="ECO:0000313" key="2">
    <source>
        <dbReference type="EMBL" id="SEI21399.1"/>
    </source>
</evidence>
<evidence type="ECO:0000313" key="1">
    <source>
        <dbReference type="EMBL" id="SDT10330.1"/>
    </source>
</evidence>
<accession>A0A1H1XMA3</accession>
<dbReference type="Proteomes" id="UP000199524">
    <property type="component" value="Chromosome I"/>
</dbReference>
<keyword evidence="4" id="KW-1185">Reference proteome</keyword>
<dbReference type="RefSeq" id="WP_010452212.1">
    <property type="nucleotide sequence ID" value="NZ_CP087202.1"/>
</dbReference>
<dbReference type="EMBL" id="LT629972">
    <property type="protein sequence ID" value="SEI21399.1"/>
    <property type="molecule type" value="Genomic_DNA"/>
</dbReference>
<gene>
    <name evidence="2" type="ORF">SAMN05216581_4488</name>
    <name evidence="1" type="ORF">SAMN05216598_3975</name>
</gene>
<dbReference type="Proteomes" id="UP000182272">
    <property type="component" value="Chromosome I"/>
</dbReference>
<proteinExistence type="predicted"/>
<reference evidence="4" key="2">
    <citation type="submission" date="2016-10" db="EMBL/GenBank/DDBJ databases">
        <authorList>
            <person name="Varghese N."/>
            <person name="Submissions S."/>
        </authorList>
    </citation>
    <scope>NUCLEOTIDE SEQUENCE [LARGE SCALE GENOMIC DNA]</scope>
    <source>
        <strain evidence="4">ATCC 23835</strain>
    </source>
</reference>
<dbReference type="OrthoDB" id="7020545at2"/>
<organism evidence="1 4">
    <name type="scientific">Pseudomonas asplenii</name>
    <dbReference type="NCBI Taxonomy" id="53407"/>
    <lineage>
        <taxon>Bacteria</taxon>
        <taxon>Pseudomonadati</taxon>
        <taxon>Pseudomonadota</taxon>
        <taxon>Gammaproteobacteria</taxon>
        <taxon>Pseudomonadales</taxon>
        <taxon>Pseudomonadaceae</taxon>
        <taxon>Pseudomonas</taxon>
    </lineage>
</organism>
<dbReference type="GeneID" id="300208891"/>
<accession>A0A1H6NWV9</accession>
<protein>
    <submittedName>
        <fullName evidence="1">Uncharacterized protein</fullName>
    </submittedName>
</protein>
<name>A0A1H1XMA3_9PSED</name>
<sequence>MTFFLIIALEFGAIGAAIWALGHFDGRGRRQVPVRQSSVSWSYGPEREGSLERFGEVLLVLSLVLLAAYLCL</sequence>
<dbReference type="EMBL" id="LT629777">
    <property type="protein sequence ID" value="SDT10330.1"/>
    <property type="molecule type" value="Genomic_DNA"/>
</dbReference>
<evidence type="ECO:0000313" key="4">
    <source>
        <dbReference type="Proteomes" id="UP000199524"/>
    </source>
</evidence>
<evidence type="ECO:0000313" key="3">
    <source>
        <dbReference type="Proteomes" id="UP000182272"/>
    </source>
</evidence>
<reference evidence="1 3" key="1">
    <citation type="submission" date="2016-10" db="EMBL/GenBank/DDBJ databases">
        <authorList>
            <person name="de Groot N.N."/>
        </authorList>
    </citation>
    <scope>NUCLEOTIDE SEQUENCE [LARGE SCALE GENOMIC DNA]</scope>
    <source>
        <strain evidence="1">ATCC 23835</strain>
        <strain evidence="2 3">LMG 2158</strain>
    </source>
</reference>